<evidence type="ECO:0000313" key="2">
    <source>
        <dbReference type="EMBL" id="UFW83179.1"/>
    </source>
</evidence>
<gene>
    <name evidence="2" type="ORF">BjapCC829_24705</name>
</gene>
<dbReference type="RefSeq" id="WP_231142051.1">
    <property type="nucleotide sequence ID" value="NZ_CP088100.1"/>
</dbReference>
<dbReference type="EMBL" id="CP088100">
    <property type="protein sequence ID" value="UFW83179.1"/>
    <property type="molecule type" value="Genomic_DNA"/>
</dbReference>
<feature type="region of interest" description="Disordered" evidence="1">
    <location>
        <begin position="34"/>
        <end position="59"/>
    </location>
</feature>
<protein>
    <submittedName>
        <fullName evidence="2">Uncharacterized protein</fullName>
    </submittedName>
</protein>
<accession>A0ABY3QB99</accession>
<organism evidence="2 3">
    <name type="scientific">Bradyrhizobium barranii</name>
    <dbReference type="NCBI Taxonomy" id="2992140"/>
    <lineage>
        <taxon>Bacteria</taxon>
        <taxon>Pseudomonadati</taxon>
        <taxon>Pseudomonadota</taxon>
        <taxon>Alphaproteobacteria</taxon>
        <taxon>Hyphomicrobiales</taxon>
        <taxon>Nitrobacteraceae</taxon>
        <taxon>Bradyrhizobium</taxon>
    </lineage>
</organism>
<keyword evidence="3" id="KW-1185">Reference proteome</keyword>
<feature type="compositionally biased region" description="Basic and acidic residues" evidence="1">
    <location>
        <begin position="49"/>
        <end position="59"/>
    </location>
</feature>
<name>A0ABY3QB99_9BRAD</name>
<dbReference type="Proteomes" id="UP001430990">
    <property type="component" value="Chromosome"/>
</dbReference>
<feature type="region of interest" description="Disordered" evidence="1">
    <location>
        <begin position="1"/>
        <end position="20"/>
    </location>
</feature>
<evidence type="ECO:0000256" key="1">
    <source>
        <dbReference type="SAM" id="MobiDB-lite"/>
    </source>
</evidence>
<evidence type="ECO:0000313" key="3">
    <source>
        <dbReference type="Proteomes" id="UP001430990"/>
    </source>
</evidence>
<sequence length="59" mass="6794">MSLLSMSRIDHQRAEPTLQRHRVTIRKRTLPFLKPFGGTGITASRRHHGERDSVTTKRA</sequence>
<proteinExistence type="predicted"/>
<reference evidence="2" key="1">
    <citation type="submission" date="2021-11" db="EMBL/GenBank/DDBJ databases">
        <title>Australian commercial rhizobial inoculants.</title>
        <authorList>
            <person name="Kohlmeier M.G."/>
            <person name="O'Hara G.W."/>
            <person name="Colombi E."/>
            <person name="Ramsay J.P."/>
            <person name="Terpolilli J."/>
        </authorList>
    </citation>
    <scope>NUCLEOTIDE SEQUENCE</scope>
    <source>
        <strain evidence="2">CC829</strain>
    </source>
</reference>